<dbReference type="Proteomes" id="UP001058074">
    <property type="component" value="Unassembled WGS sequence"/>
</dbReference>
<accession>A0ACB5RC64</accession>
<evidence type="ECO:0000313" key="2">
    <source>
        <dbReference type="Proteomes" id="UP001058074"/>
    </source>
</evidence>
<name>A0ACB5RC64_9CLOT</name>
<reference evidence="1" key="1">
    <citation type="journal article" date="2025" name="Int. J. Syst. Evol. Microbiol.">
        <title>Inconstantimicrobium mannanitabidum sp. nov., a novel member of the family Clostridiaceae isolated from anoxic soil under the treatment of reductive soil disinfestation.</title>
        <authorList>
            <person name="Ueki A."/>
            <person name="Tonouchi A."/>
            <person name="Honma S."/>
            <person name="Kaku N."/>
            <person name="Ueki K."/>
        </authorList>
    </citation>
    <scope>NUCLEOTIDE SEQUENCE</scope>
    <source>
        <strain evidence="1">TW13</strain>
    </source>
</reference>
<dbReference type="EMBL" id="BROD01000001">
    <property type="protein sequence ID" value="GKX66847.1"/>
    <property type="molecule type" value="Genomic_DNA"/>
</dbReference>
<evidence type="ECO:0000313" key="1">
    <source>
        <dbReference type="EMBL" id="GKX66847.1"/>
    </source>
</evidence>
<keyword evidence="2" id="KW-1185">Reference proteome</keyword>
<comment type="caution">
    <text evidence="1">The sequence shown here is derived from an EMBL/GenBank/DDBJ whole genome shotgun (WGS) entry which is preliminary data.</text>
</comment>
<sequence length="146" mass="16268">MKYGIDIKDEYFGNIIKEGLKKKGHNIINCTDNGVPILGEAIMKKAILANQTKIDVYVQIDLSTEKTHELKIVTGFKKVGMELVESIGEKLKEAGFQDIVIENGDKLYLIKHIDSPVIILEVRIGDKSARNEIAEKLVNALSCIND</sequence>
<gene>
    <name evidence="1" type="ORF">rsdtw13_21050</name>
</gene>
<organism evidence="1 2">
    <name type="scientific">Inconstantimicrobium mannanitabidum</name>
    <dbReference type="NCBI Taxonomy" id="1604901"/>
    <lineage>
        <taxon>Bacteria</taxon>
        <taxon>Bacillati</taxon>
        <taxon>Bacillota</taxon>
        <taxon>Clostridia</taxon>
        <taxon>Eubacteriales</taxon>
        <taxon>Clostridiaceae</taxon>
        <taxon>Inconstantimicrobium</taxon>
    </lineage>
</organism>
<protein>
    <submittedName>
        <fullName evidence="1">Uncharacterized protein</fullName>
    </submittedName>
</protein>
<proteinExistence type="predicted"/>